<dbReference type="Proteomes" id="UP000006622">
    <property type="component" value="Chromosome"/>
</dbReference>
<sequence length="322" mass="36876">MKRLTISLTDELFDQLNDIENKSHFVRELIEMKLNPTFSANEKSEGDKGTKEDESQQLNEDLNKIHENISGLDSRIQSIEEYVGSIHSVLDDLKTEMKHLKQNEVPASPVNNNVGKIENIQDIPQPAQYSSLMDNRNLYDLSEKGPKHNNIQNADEFNYENEKESESKKQDLPENITLNINSAQSKIDSRNSDTTYQEQYPESIQTEPDTNNIPFHKPHVENIESQKYEFKPESCSKGTYNQDSKVRGSASSRDYSPDSEKILEKNLLAYIPVKAEIKKDVVVNLLSKKYNLHSVEKKLDQLIASDRIAVLNKKGSKYLTRT</sequence>
<accession>F7XKL3</accession>
<dbReference type="KEGG" id="mzh:Mzhil_0752"/>
<keyword evidence="3" id="KW-1185">Reference proteome</keyword>
<proteinExistence type="predicted"/>
<protein>
    <submittedName>
        <fullName evidence="2">Uncharacterized protein</fullName>
    </submittedName>
</protein>
<gene>
    <name evidence="2" type="ordered locus">Mzhil_0752</name>
</gene>
<organism evidence="2 3">
    <name type="scientific">Methanosalsum zhilinae (strain DSM 4017 / NBRC 107636 / OCM 62 / WeN5)</name>
    <name type="common">Methanohalophilus zhilinae</name>
    <dbReference type="NCBI Taxonomy" id="679901"/>
    <lineage>
        <taxon>Archaea</taxon>
        <taxon>Methanobacteriati</taxon>
        <taxon>Methanobacteriota</taxon>
        <taxon>Stenosarchaea group</taxon>
        <taxon>Methanomicrobia</taxon>
        <taxon>Methanosarcinales</taxon>
        <taxon>Methanosarcinaceae</taxon>
        <taxon>Methanosalsum</taxon>
    </lineage>
</organism>
<feature type="region of interest" description="Disordered" evidence="1">
    <location>
        <begin position="37"/>
        <end position="57"/>
    </location>
</feature>
<dbReference type="HOGENOM" id="CLU_745167_0_0_2"/>
<feature type="region of interest" description="Disordered" evidence="1">
    <location>
        <begin position="183"/>
        <end position="217"/>
    </location>
</feature>
<dbReference type="STRING" id="679901.Mzhil_0752"/>
<evidence type="ECO:0000256" key="1">
    <source>
        <dbReference type="SAM" id="MobiDB-lite"/>
    </source>
</evidence>
<feature type="compositionally biased region" description="Basic and acidic residues" evidence="1">
    <location>
        <begin position="42"/>
        <end position="54"/>
    </location>
</feature>
<evidence type="ECO:0000313" key="2">
    <source>
        <dbReference type="EMBL" id="AEH60616.1"/>
    </source>
</evidence>
<dbReference type="EMBL" id="CP002101">
    <property type="protein sequence ID" value="AEH60616.1"/>
    <property type="molecule type" value="Genomic_DNA"/>
</dbReference>
<reference evidence="2" key="1">
    <citation type="submission" date="2010-07" db="EMBL/GenBank/DDBJ databases">
        <title>The complete genome of Methanosalsum zhilinae DSM 4017.</title>
        <authorList>
            <consortium name="US DOE Joint Genome Institute (JGI-PGF)"/>
            <person name="Lucas S."/>
            <person name="Copeland A."/>
            <person name="Lapidus A."/>
            <person name="Glavina del Rio T."/>
            <person name="Dalin E."/>
            <person name="Tice H."/>
            <person name="Bruce D."/>
            <person name="Goodwin L."/>
            <person name="Pitluck S."/>
            <person name="Kyrpides N."/>
            <person name="Mavromatis K."/>
            <person name="Ovchinnikova G."/>
            <person name="Daligault H."/>
            <person name="Detter J.C."/>
            <person name="Han C."/>
            <person name="Tapia R."/>
            <person name="Larimer F."/>
            <person name="Land M."/>
            <person name="Hauser L."/>
            <person name="Markowitz V."/>
            <person name="Cheng J.-F."/>
            <person name="Hugenholtz P."/>
            <person name="Woyke T."/>
            <person name="Wu D."/>
            <person name="Spring S."/>
            <person name="Schueler E."/>
            <person name="Brambilla E."/>
            <person name="Klenk H.-P."/>
            <person name="Eisen J.A."/>
        </authorList>
    </citation>
    <scope>NUCLEOTIDE SEQUENCE</scope>
    <source>
        <strain evidence="2">DSM 4017</strain>
    </source>
</reference>
<name>F7XKL3_METZD</name>
<feature type="compositionally biased region" description="Polar residues" evidence="1">
    <location>
        <begin position="183"/>
        <end position="213"/>
    </location>
</feature>
<evidence type="ECO:0000313" key="3">
    <source>
        <dbReference type="Proteomes" id="UP000006622"/>
    </source>
</evidence>
<feature type="region of interest" description="Disordered" evidence="1">
    <location>
        <begin position="233"/>
        <end position="257"/>
    </location>
</feature>
<dbReference type="RefSeq" id="WP_013898055.1">
    <property type="nucleotide sequence ID" value="NC_015676.1"/>
</dbReference>
<feature type="compositionally biased region" description="Polar residues" evidence="1">
    <location>
        <begin position="236"/>
        <end position="254"/>
    </location>
</feature>
<dbReference type="GeneID" id="10822366"/>
<dbReference type="OrthoDB" id="121635at2157"/>
<dbReference type="AlphaFoldDB" id="F7XKL3"/>